<dbReference type="Proteomes" id="UP000287651">
    <property type="component" value="Unassembled WGS sequence"/>
</dbReference>
<gene>
    <name evidence="1" type="ORF">B296_00009148</name>
</gene>
<evidence type="ECO:0000313" key="2">
    <source>
        <dbReference type="Proteomes" id="UP000287651"/>
    </source>
</evidence>
<dbReference type="AlphaFoldDB" id="A0A426XHL5"/>
<dbReference type="EMBL" id="AMZH03020639">
    <property type="protein sequence ID" value="RRT38966.1"/>
    <property type="molecule type" value="Genomic_DNA"/>
</dbReference>
<comment type="caution">
    <text evidence="1">The sequence shown here is derived from an EMBL/GenBank/DDBJ whole genome shotgun (WGS) entry which is preliminary data.</text>
</comment>
<evidence type="ECO:0000313" key="1">
    <source>
        <dbReference type="EMBL" id="RRT38966.1"/>
    </source>
</evidence>
<accession>A0A426XHL5</accession>
<organism evidence="1 2">
    <name type="scientific">Ensete ventricosum</name>
    <name type="common">Abyssinian banana</name>
    <name type="synonym">Musa ensete</name>
    <dbReference type="NCBI Taxonomy" id="4639"/>
    <lineage>
        <taxon>Eukaryota</taxon>
        <taxon>Viridiplantae</taxon>
        <taxon>Streptophyta</taxon>
        <taxon>Embryophyta</taxon>
        <taxon>Tracheophyta</taxon>
        <taxon>Spermatophyta</taxon>
        <taxon>Magnoliopsida</taxon>
        <taxon>Liliopsida</taxon>
        <taxon>Zingiberales</taxon>
        <taxon>Musaceae</taxon>
        <taxon>Ensete</taxon>
    </lineage>
</organism>
<protein>
    <submittedName>
        <fullName evidence="1">Uncharacterized protein</fullName>
    </submittedName>
</protein>
<name>A0A426XHL5_ENSVE</name>
<sequence>MVAKGRSRWQRQQAMGRRRVIAEVAAKKSTKQWPTGMKAAATAAAVGEKGKSSMAVLKGIDGASQSSDQV</sequence>
<reference evidence="1 2" key="1">
    <citation type="journal article" date="2014" name="Agronomy (Basel)">
        <title>A Draft Genome Sequence for Ensete ventricosum, the Drought-Tolerant Tree Against Hunger.</title>
        <authorList>
            <person name="Harrison J."/>
            <person name="Moore K.A."/>
            <person name="Paszkiewicz K."/>
            <person name="Jones T."/>
            <person name="Grant M."/>
            <person name="Ambacheew D."/>
            <person name="Muzemil S."/>
            <person name="Studholme D.J."/>
        </authorList>
    </citation>
    <scope>NUCLEOTIDE SEQUENCE [LARGE SCALE GENOMIC DNA]</scope>
</reference>
<proteinExistence type="predicted"/>